<evidence type="ECO:0000313" key="2">
    <source>
        <dbReference type="Proteomes" id="UP000467700"/>
    </source>
</evidence>
<dbReference type="Proteomes" id="UP000467700">
    <property type="component" value="Unassembled WGS sequence"/>
</dbReference>
<comment type="caution">
    <text evidence="1">The sequence shown here is derived from an EMBL/GenBank/DDBJ whole genome shotgun (WGS) entry which is preliminary data.</text>
</comment>
<dbReference type="OrthoDB" id="10505997at2759"/>
<evidence type="ECO:0000313" key="1">
    <source>
        <dbReference type="EMBL" id="CAA7271335.1"/>
    </source>
</evidence>
<dbReference type="EMBL" id="CACVBS010000105">
    <property type="protein sequence ID" value="CAA7271335.1"/>
    <property type="molecule type" value="Genomic_DNA"/>
</dbReference>
<organism evidence="1 2">
    <name type="scientific">Cyclocybe aegerita</name>
    <name type="common">Black poplar mushroom</name>
    <name type="synonym">Agrocybe aegerita</name>
    <dbReference type="NCBI Taxonomy" id="1973307"/>
    <lineage>
        <taxon>Eukaryota</taxon>
        <taxon>Fungi</taxon>
        <taxon>Dikarya</taxon>
        <taxon>Basidiomycota</taxon>
        <taxon>Agaricomycotina</taxon>
        <taxon>Agaricomycetes</taxon>
        <taxon>Agaricomycetidae</taxon>
        <taxon>Agaricales</taxon>
        <taxon>Agaricineae</taxon>
        <taxon>Bolbitiaceae</taxon>
        <taxon>Cyclocybe</taxon>
    </lineage>
</organism>
<accession>A0A8S0W192</accession>
<name>A0A8S0W192_CYCAE</name>
<dbReference type="AlphaFoldDB" id="A0A8S0W192"/>
<sequence length="161" mass="17847">MNRNDFATGFFAVTTLLHDLTNRYGGYPSLIDPTFRPKDPALSQVLRALSVVMTRGNEIVATAAKLFMNKQTLELQFLICSNVPDEEDKGYHPTHLDFSILDSLEAHARPLLFTSTDVSSEVCCGTTCRMSTIPPELRQSSVICFMRCIPVPPPQTGLVQP</sequence>
<proteinExistence type="predicted"/>
<protein>
    <submittedName>
        <fullName evidence="1">Uncharacterized protein</fullName>
    </submittedName>
</protein>
<reference evidence="1 2" key="1">
    <citation type="submission" date="2020-01" db="EMBL/GenBank/DDBJ databases">
        <authorList>
            <person name="Gupta K D."/>
        </authorList>
    </citation>
    <scope>NUCLEOTIDE SEQUENCE [LARGE SCALE GENOMIC DNA]</scope>
</reference>
<keyword evidence="2" id="KW-1185">Reference proteome</keyword>
<gene>
    <name evidence="1" type="ORF">AAE3_LOCUS13565</name>
</gene>